<sequence length="89" mass="10349">MPRNRDNHEESDEPELVPSGTLAKRVGVTARTIARYVEDGSLKPTEWTAGGHSRWDLEDGIRQWREVSAEKRRAKKQQHAKKREERSQK</sequence>
<accession>A0ABW2C033</accession>
<dbReference type="Pfam" id="PF13411">
    <property type="entry name" value="MerR_1"/>
    <property type="match status" value="1"/>
</dbReference>
<feature type="domain" description="HTH merR-type" evidence="2">
    <location>
        <begin position="19"/>
        <end position="58"/>
    </location>
</feature>
<protein>
    <submittedName>
        <fullName evidence="3">MerR family transcriptional regulator</fullName>
    </submittedName>
</protein>
<dbReference type="Proteomes" id="UP001596337">
    <property type="component" value="Unassembled WGS sequence"/>
</dbReference>
<dbReference type="Gene3D" id="1.10.1660.10">
    <property type="match status" value="1"/>
</dbReference>
<dbReference type="EMBL" id="JBHSXX010000001">
    <property type="protein sequence ID" value="MFC6868057.1"/>
    <property type="molecule type" value="Genomic_DNA"/>
</dbReference>
<dbReference type="SUPFAM" id="SSF46955">
    <property type="entry name" value="Putative DNA-binding domain"/>
    <property type="match status" value="1"/>
</dbReference>
<dbReference type="InterPro" id="IPR009061">
    <property type="entry name" value="DNA-bd_dom_put_sf"/>
</dbReference>
<organism evidence="3 4">
    <name type="scientific">Haloechinothrix salitolerans</name>
    <dbReference type="NCBI Taxonomy" id="926830"/>
    <lineage>
        <taxon>Bacteria</taxon>
        <taxon>Bacillati</taxon>
        <taxon>Actinomycetota</taxon>
        <taxon>Actinomycetes</taxon>
        <taxon>Pseudonocardiales</taxon>
        <taxon>Pseudonocardiaceae</taxon>
        <taxon>Haloechinothrix</taxon>
    </lineage>
</organism>
<dbReference type="InterPro" id="IPR000551">
    <property type="entry name" value="MerR-type_HTH_dom"/>
</dbReference>
<keyword evidence="4" id="KW-1185">Reference proteome</keyword>
<comment type="caution">
    <text evidence="3">The sequence shown here is derived from an EMBL/GenBank/DDBJ whole genome shotgun (WGS) entry which is preliminary data.</text>
</comment>
<name>A0ABW2C033_9PSEU</name>
<evidence type="ECO:0000313" key="3">
    <source>
        <dbReference type="EMBL" id="MFC6868057.1"/>
    </source>
</evidence>
<evidence type="ECO:0000256" key="1">
    <source>
        <dbReference type="SAM" id="MobiDB-lite"/>
    </source>
</evidence>
<feature type="region of interest" description="Disordered" evidence="1">
    <location>
        <begin position="68"/>
        <end position="89"/>
    </location>
</feature>
<feature type="region of interest" description="Disordered" evidence="1">
    <location>
        <begin position="1"/>
        <end position="23"/>
    </location>
</feature>
<gene>
    <name evidence="3" type="ORF">ACFQGD_12995</name>
</gene>
<evidence type="ECO:0000259" key="2">
    <source>
        <dbReference type="Pfam" id="PF13411"/>
    </source>
</evidence>
<proteinExistence type="predicted"/>
<dbReference type="RefSeq" id="WP_345404518.1">
    <property type="nucleotide sequence ID" value="NZ_BAABLA010000118.1"/>
</dbReference>
<feature type="compositionally biased region" description="Basic residues" evidence="1">
    <location>
        <begin position="72"/>
        <end position="81"/>
    </location>
</feature>
<reference evidence="4" key="1">
    <citation type="journal article" date="2019" name="Int. J. Syst. Evol. Microbiol.">
        <title>The Global Catalogue of Microorganisms (GCM) 10K type strain sequencing project: providing services to taxonomists for standard genome sequencing and annotation.</title>
        <authorList>
            <consortium name="The Broad Institute Genomics Platform"/>
            <consortium name="The Broad Institute Genome Sequencing Center for Infectious Disease"/>
            <person name="Wu L."/>
            <person name="Ma J."/>
        </authorList>
    </citation>
    <scope>NUCLEOTIDE SEQUENCE [LARGE SCALE GENOMIC DNA]</scope>
    <source>
        <strain evidence="4">KCTC 32255</strain>
    </source>
</reference>
<evidence type="ECO:0000313" key="4">
    <source>
        <dbReference type="Proteomes" id="UP001596337"/>
    </source>
</evidence>